<evidence type="ECO:0000256" key="10">
    <source>
        <dbReference type="ARBA" id="ARBA00023237"/>
    </source>
</evidence>
<evidence type="ECO:0000256" key="6">
    <source>
        <dbReference type="ARBA" id="ARBA00022729"/>
    </source>
</evidence>
<keyword evidence="4" id="KW-1134">Transmembrane beta strand</keyword>
<evidence type="ECO:0000256" key="2">
    <source>
        <dbReference type="ARBA" id="ARBA00011233"/>
    </source>
</evidence>
<feature type="signal peptide" evidence="11">
    <location>
        <begin position="1"/>
        <end position="21"/>
    </location>
</feature>
<evidence type="ECO:0000256" key="9">
    <source>
        <dbReference type="ARBA" id="ARBA00023136"/>
    </source>
</evidence>
<evidence type="ECO:0000259" key="12">
    <source>
        <dbReference type="Pfam" id="PF13609"/>
    </source>
</evidence>
<keyword evidence="9" id="KW-0472">Membrane</keyword>
<protein>
    <submittedName>
        <fullName evidence="13">Porin</fullName>
    </submittedName>
</protein>
<dbReference type="AlphaFoldDB" id="A0AA37TR79"/>
<dbReference type="InterPro" id="IPR033900">
    <property type="entry name" value="Gram_neg_porin_domain"/>
</dbReference>
<name>A0AA37TR79_9GAMM</name>
<dbReference type="GO" id="GO:0009279">
    <property type="term" value="C:cell outer membrane"/>
    <property type="evidence" value="ECO:0007669"/>
    <property type="project" value="UniProtKB-SubCell"/>
</dbReference>
<dbReference type="GO" id="GO:0006811">
    <property type="term" value="P:monoatomic ion transport"/>
    <property type="evidence" value="ECO:0007669"/>
    <property type="project" value="UniProtKB-KW"/>
</dbReference>
<reference evidence="13 14" key="1">
    <citation type="journal article" date="2014" name="Int. J. Syst. Evol. Microbiol.">
        <title>Complete genome sequence of Corynebacterium casei LMG S-19264T (=DSM 44701T), isolated from a smear-ripened cheese.</title>
        <authorList>
            <consortium name="US DOE Joint Genome Institute (JGI-PGF)"/>
            <person name="Walter F."/>
            <person name="Albersmeier A."/>
            <person name="Kalinowski J."/>
            <person name="Ruckert C."/>
        </authorList>
    </citation>
    <scope>NUCLEOTIDE SEQUENCE [LARGE SCALE GENOMIC DNA]</scope>
    <source>
        <strain evidence="13 14">NBRC 112785</strain>
    </source>
</reference>
<dbReference type="Proteomes" id="UP001157439">
    <property type="component" value="Unassembled WGS sequence"/>
</dbReference>
<keyword evidence="5" id="KW-0812">Transmembrane</keyword>
<dbReference type="Pfam" id="PF13609">
    <property type="entry name" value="Porin_4"/>
    <property type="match status" value="1"/>
</dbReference>
<dbReference type="Gene3D" id="2.40.160.10">
    <property type="entry name" value="Porin"/>
    <property type="match status" value="1"/>
</dbReference>
<feature type="chain" id="PRO_5041215485" evidence="11">
    <location>
        <begin position="22"/>
        <end position="353"/>
    </location>
</feature>
<dbReference type="EMBL" id="BSPO01000003">
    <property type="protein sequence ID" value="GLS84098.1"/>
    <property type="molecule type" value="Genomic_DNA"/>
</dbReference>
<dbReference type="InterPro" id="IPR023614">
    <property type="entry name" value="Porin_dom_sf"/>
</dbReference>
<proteinExistence type="predicted"/>
<dbReference type="GO" id="GO:0046930">
    <property type="term" value="C:pore complex"/>
    <property type="evidence" value="ECO:0007669"/>
    <property type="project" value="UniProtKB-KW"/>
</dbReference>
<evidence type="ECO:0000256" key="7">
    <source>
        <dbReference type="ARBA" id="ARBA00023065"/>
    </source>
</evidence>
<evidence type="ECO:0000256" key="1">
    <source>
        <dbReference type="ARBA" id="ARBA00004571"/>
    </source>
</evidence>
<keyword evidence="8" id="KW-0626">Porin</keyword>
<sequence length="353" mass="37810">MKKSVIATAVLMIMGTGSALAADSSADFYGTVRVALSNSDTGYASNSGGGAGLTLEDDNSLIGVKGNIDINAPVDLIYKVEVGVQGMDNSKTNTPFNARDTWIGVKSDFGTVTFGRQSLAMWKSEGGVDQFNLTNADMNRLFTGNNRIADTIGYTSPKIGDLTVFATYQLKDDVYGKDAKVEGDLYSVAAVYGDKSLKNKIYNFGVGYNAGVNNEEAYRATAQVKLAGFKIGGVYQHSKDLVNTNLEGDGFMVDVAYPLTDALTLKARYGQDESARGVYMKRIIGDGNNGITAADVTDTKVVNYAVGADYALSKATKVYAHYSRYDASVDTTTATKLYDQAENVINLGLMTRF</sequence>
<dbReference type="PANTHER" id="PTHR34501:SF9">
    <property type="entry name" value="MAJOR OUTER MEMBRANE PROTEIN P.IA"/>
    <property type="match status" value="1"/>
</dbReference>
<dbReference type="PANTHER" id="PTHR34501">
    <property type="entry name" value="PROTEIN YDDL-RELATED"/>
    <property type="match status" value="1"/>
</dbReference>
<keyword evidence="10" id="KW-0998">Cell outer membrane</keyword>
<keyword evidence="3" id="KW-0813">Transport</keyword>
<feature type="domain" description="Porin" evidence="12">
    <location>
        <begin position="7"/>
        <end position="327"/>
    </location>
</feature>
<organism evidence="13 14">
    <name type="scientific">Paraferrimonas haliotis</name>
    <dbReference type="NCBI Taxonomy" id="2013866"/>
    <lineage>
        <taxon>Bacteria</taxon>
        <taxon>Pseudomonadati</taxon>
        <taxon>Pseudomonadota</taxon>
        <taxon>Gammaproteobacteria</taxon>
        <taxon>Alteromonadales</taxon>
        <taxon>Ferrimonadaceae</taxon>
        <taxon>Paraferrimonas</taxon>
    </lineage>
</organism>
<keyword evidence="7" id="KW-0406">Ion transport</keyword>
<comment type="caution">
    <text evidence="13">The sequence shown here is derived from an EMBL/GenBank/DDBJ whole genome shotgun (WGS) entry which is preliminary data.</text>
</comment>
<comment type="subunit">
    <text evidence="2">Homotrimer.</text>
</comment>
<evidence type="ECO:0000256" key="4">
    <source>
        <dbReference type="ARBA" id="ARBA00022452"/>
    </source>
</evidence>
<dbReference type="InterPro" id="IPR050298">
    <property type="entry name" value="Gram-neg_bact_OMP"/>
</dbReference>
<evidence type="ECO:0000256" key="5">
    <source>
        <dbReference type="ARBA" id="ARBA00022692"/>
    </source>
</evidence>
<dbReference type="RefSeq" id="WP_095498416.1">
    <property type="nucleotide sequence ID" value="NZ_BSPO01000003.1"/>
</dbReference>
<keyword evidence="6 11" id="KW-0732">Signal</keyword>
<evidence type="ECO:0000256" key="3">
    <source>
        <dbReference type="ARBA" id="ARBA00022448"/>
    </source>
</evidence>
<evidence type="ECO:0000256" key="8">
    <source>
        <dbReference type="ARBA" id="ARBA00023114"/>
    </source>
</evidence>
<accession>A0AA37TR79</accession>
<comment type="subcellular location">
    <subcellularLocation>
        <location evidence="1">Cell outer membrane</location>
        <topology evidence="1">Multi-pass membrane protein</topology>
    </subcellularLocation>
</comment>
<dbReference type="GO" id="GO:0015288">
    <property type="term" value="F:porin activity"/>
    <property type="evidence" value="ECO:0007669"/>
    <property type="project" value="UniProtKB-KW"/>
</dbReference>
<evidence type="ECO:0000256" key="11">
    <source>
        <dbReference type="SAM" id="SignalP"/>
    </source>
</evidence>
<evidence type="ECO:0000313" key="14">
    <source>
        <dbReference type="Proteomes" id="UP001157439"/>
    </source>
</evidence>
<dbReference type="SUPFAM" id="SSF56935">
    <property type="entry name" value="Porins"/>
    <property type="match status" value="1"/>
</dbReference>
<keyword evidence="14" id="KW-1185">Reference proteome</keyword>
<dbReference type="CDD" id="cd00342">
    <property type="entry name" value="gram_neg_porins"/>
    <property type="match status" value="1"/>
</dbReference>
<gene>
    <name evidence="13" type="primary">omp35_2</name>
    <name evidence="13" type="ORF">GCM10007894_20750</name>
</gene>
<evidence type="ECO:0000313" key="13">
    <source>
        <dbReference type="EMBL" id="GLS84098.1"/>
    </source>
</evidence>